<dbReference type="Gene3D" id="3.40.718.10">
    <property type="entry name" value="Isopropylmalate Dehydrogenase"/>
    <property type="match status" value="1"/>
</dbReference>
<evidence type="ECO:0000256" key="8">
    <source>
        <dbReference type="ARBA" id="ARBA00024069"/>
    </source>
</evidence>
<dbReference type="PIRSF" id="PIRSF002465">
    <property type="entry name" value="Phsphlp_syn_PlsX"/>
    <property type="match status" value="1"/>
</dbReference>
<comment type="caution">
    <text evidence="11">The sequence shown here is derived from an EMBL/GenBank/DDBJ whole genome shotgun (WGS) entry which is preliminary data.</text>
</comment>
<comment type="catalytic activity">
    <reaction evidence="1 10">
        <text>a fatty acyl-[ACP] + phosphate = an acyl phosphate + holo-[ACP]</text>
        <dbReference type="Rhea" id="RHEA:42292"/>
        <dbReference type="Rhea" id="RHEA-COMP:9685"/>
        <dbReference type="Rhea" id="RHEA-COMP:14125"/>
        <dbReference type="ChEBI" id="CHEBI:43474"/>
        <dbReference type="ChEBI" id="CHEBI:59918"/>
        <dbReference type="ChEBI" id="CHEBI:64479"/>
        <dbReference type="ChEBI" id="CHEBI:138651"/>
        <dbReference type="EC" id="2.3.1.274"/>
    </reaction>
</comment>
<keyword evidence="2 10" id="KW-0963">Cytoplasm</keyword>
<organism evidence="11 12">
    <name type="scientific">Planosporangium mesophilum</name>
    <dbReference type="NCBI Taxonomy" id="689768"/>
    <lineage>
        <taxon>Bacteria</taxon>
        <taxon>Bacillati</taxon>
        <taxon>Actinomycetota</taxon>
        <taxon>Actinomycetes</taxon>
        <taxon>Micromonosporales</taxon>
        <taxon>Micromonosporaceae</taxon>
        <taxon>Planosporangium</taxon>
    </lineage>
</organism>
<keyword evidence="6 10" id="KW-0594">Phospholipid biosynthesis</keyword>
<evidence type="ECO:0000256" key="5">
    <source>
        <dbReference type="ARBA" id="ARBA00023098"/>
    </source>
</evidence>
<dbReference type="AlphaFoldDB" id="A0A8J3T7U2"/>
<comment type="pathway">
    <text evidence="10">Lipid metabolism; phospholipid metabolism.</text>
</comment>
<evidence type="ECO:0000313" key="11">
    <source>
        <dbReference type="EMBL" id="GII20686.1"/>
    </source>
</evidence>
<dbReference type="Pfam" id="PF02504">
    <property type="entry name" value="FA_synthesis"/>
    <property type="match status" value="1"/>
</dbReference>
<accession>A0A8J3T7U2</accession>
<keyword evidence="5 10" id="KW-0443">Lipid metabolism</keyword>
<comment type="subunit">
    <text evidence="9 10">Homodimer. Probably interacts with PlsY.</text>
</comment>
<comment type="function">
    <text evidence="10">Catalyzes the reversible formation of acyl-phosphate (acyl-PO(4)) from acyl-[acyl-carrier-protein] (acyl-ACP). This enzyme utilizes acyl-ACP as fatty acyl donor, but not acyl-CoA.</text>
</comment>
<evidence type="ECO:0000256" key="4">
    <source>
        <dbReference type="ARBA" id="ARBA00022679"/>
    </source>
</evidence>
<comment type="subcellular location">
    <subcellularLocation>
        <location evidence="10">Cytoplasm</location>
    </subcellularLocation>
    <text evidence="10">Associated with the membrane possibly through PlsY.</text>
</comment>
<dbReference type="GO" id="GO:0008654">
    <property type="term" value="P:phospholipid biosynthetic process"/>
    <property type="evidence" value="ECO:0007669"/>
    <property type="project" value="UniProtKB-KW"/>
</dbReference>
<reference evidence="11" key="1">
    <citation type="submission" date="2021-01" db="EMBL/GenBank/DDBJ databases">
        <title>Whole genome shotgun sequence of Planosporangium mesophilum NBRC 109066.</title>
        <authorList>
            <person name="Komaki H."/>
            <person name="Tamura T."/>
        </authorList>
    </citation>
    <scope>NUCLEOTIDE SEQUENCE</scope>
    <source>
        <strain evidence="11">NBRC 109066</strain>
    </source>
</reference>
<evidence type="ECO:0000256" key="2">
    <source>
        <dbReference type="ARBA" id="ARBA00022490"/>
    </source>
</evidence>
<dbReference type="PANTHER" id="PTHR30100">
    <property type="entry name" value="FATTY ACID/PHOSPHOLIPID SYNTHESIS PROTEIN PLSX"/>
    <property type="match status" value="1"/>
</dbReference>
<keyword evidence="7 10" id="KW-1208">Phospholipid metabolism</keyword>
<name>A0A8J3T7U2_9ACTN</name>
<protein>
    <recommendedName>
        <fullName evidence="8 10">Phosphate acyltransferase</fullName>
        <ecNumber evidence="8 10">2.3.1.274</ecNumber>
    </recommendedName>
    <alternativeName>
        <fullName evidence="10">Acyl-ACP phosphotransacylase</fullName>
    </alternativeName>
    <alternativeName>
        <fullName evidence="10">Acyl-[acyl-carrier-protein]--phosphate acyltransferase</fullName>
    </alternativeName>
    <alternativeName>
        <fullName evidence="10">Phosphate-acyl-ACP acyltransferase</fullName>
    </alternativeName>
</protein>
<keyword evidence="3 10" id="KW-0444">Lipid biosynthesis</keyword>
<proteinExistence type="inferred from homology"/>
<evidence type="ECO:0000256" key="3">
    <source>
        <dbReference type="ARBA" id="ARBA00022516"/>
    </source>
</evidence>
<gene>
    <name evidence="10" type="primary">plsX</name>
    <name evidence="11" type="ORF">Pme01_02830</name>
</gene>
<evidence type="ECO:0000256" key="6">
    <source>
        <dbReference type="ARBA" id="ARBA00023209"/>
    </source>
</evidence>
<sequence length="321" mass="31710">MTGVARIAVDLLGGDNAPAVVVDGALRACGADPELHLLLVGPHRVADEVIAALPAADRRRVTVRDVAGVVGMADPPLRAVRTDTSVRAAVGELAEGRADAVVSAGHSGASVTAAVHALGRLRGVRRPALAVTLPGLAGPVVLLDVGASTEAKADVLVQHAALGAAYARLLHGLPAPRVGLLSNGTEPGKGDRARRAAQTSLLAGGVLPGDATYVGTVEGYDVPLGGPADVIVTDGFTGNVLLKAVEGAYALAGGAEQPTVPRAAALLGVPGTVVVCHGKATGADVASGIALAARLHRAGTVSSIAETILVATAADADEVTT</sequence>
<dbReference type="EC" id="2.3.1.274" evidence="8 10"/>
<dbReference type="GO" id="GO:0005737">
    <property type="term" value="C:cytoplasm"/>
    <property type="evidence" value="ECO:0007669"/>
    <property type="project" value="UniProtKB-SubCell"/>
</dbReference>
<dbReference type="EMBL" id="BOON01000002">
    <property type="protein sequence ID" value="GII20686.1"/>
    <property type="molecule type" value="Genomic_DNA"/>
</dbReference>
<dbReference type="InterPro" id="IPR012281">
    <property type="entry name" value="Phospholipid_synth_PlsX-like"/>
</dbReference>
<dbReference type="UniPathway" id="UPA00085"/>
<dbReference type="PANTHER" id="PTHR30100:SF1">
    <property type="entry name" value="PHOSPHATE ACYLTRANSFERASE"/>
    <property type="match status" value="1"/>
</dbReference>
<evidence type="ECO:0000256" key="1">
    <source>
        <dbReference type="ARBA" id="ARBA00001232"/>
    </source>
</evidence>
<keyword evidence="4 10" id="KW-0808">Transferase</keyword>
<dbReference type="InterPro" id="IPR003664">
    <property type="entry name" value="FA_synthesis"/>
</dbReference>
<evidence type="ECO:0000256" key="7">
    <source>
        <dbReference type="ARBA" id="ARBA00023264"/>
    </source>
</evidence>
<evidence type="ECO:0000256" key="10">
    <source>
        <dbReference type="HAMAP-Rule" id="MF_00019"/>
    </source>
</evidence>
<dbReference type="Proteomes" id="UP000599074">
    <property type="component" value="Unassembled WGS sequence"/>
</dbReference>
<comment type="similarity">
    <text evidence="10">Belongs to the PlsX family.</text>
</comment>
<keyword evidence="12" id="KW-1185">Reference proteome</keyword>
<dbReference type="HAMAP" id="MF_00019">
    <property type="entry name" value="PlsX"/>
    <property type="match status" value="1"/>
</dbReference>
<dbReference type="GO" id="GO:0006633">
    <property type="term" value="P:fatty acid biosynthetic process"/>
    <property type="evidence" value="ECO:0007669"/>
    <property type="project" value="UniProtKB-UniRule"/>
</dbReference>
<evidence type="ECO:0000313" key="12">
    <source>
        <dbReference type="Proteomes" id="UP000599074"/>
    </source>
</evidence>
<dbReference type="SUPFAM" id="SSF53659">
    <property type="entry name" value="Isocitrate/Isopropylmalate dehydrogenase-like"/>
    <property type="match status" value="1"/>
</dbReference>
<dbReference type="GO" id="GO:0043811">
    <property type="term" value="F:phosphate:acyl-[acyl carrier protein] acyltransferase activity"/>
    <property type="evidence" value="ECO:0007669"/>
    <property type="project" value="UniProtKB-UniRule"/>
</dbReference>
<evidence type="ECO:0000256" key="9">
    <source>
        <dbReference type="ARBA" id="ARBA00046608"/>
    </source>
</evidence>